<dbReference type="AlphaFoldDB" id="A0A2X0IBB3"/>
<keyword evidence="3" id="KW-1185">Reference proteome</keyword>
<proteinExistence type="predicted"/>
<evidence type="ECO:0000313" key="3">
    <source>
        <dbReference type="Proteomes" id="UP000248889"/>
    </source>
</evidence>
<gene>
    <name evidence="2" type="ORF">DN069_30890</name>
</gene>
<reference evidence="2 3" key="1">
    <citation type="submission" date="2018-06" db="EMBL/GenBank/DDBJ databases">
        <title>Streptacidiphilus pinicola sp. nov., isolated from pine grove soil.</title>
        <authorList>
            <person name="Roh S.G."/>
            <person name="Park S."/>
            <person name="Kim M.-K."/>
            <person name="Yun B.-R."/>
            <person name="Park J."/>
            <person name="Kim M.J."/>
            <person name="Kim Y.S."/>
            <person name="Kim S.B."/>
        </authorList>
    </citation>
    <scope>NUCLEOTIDE SEQUENCE [LARGE SCALE GENOMIC DNA]</scope>
    <source>
        <strain evidence="2 3">MMS16-CNU450</strain>
    </source>
</reference>
<name>A0A2X0IBB3_9ACTN</name>
<accession>A0A2X0IBB3</accession>
<dbReference type="EMBL" id="QKYN01000137">
    <property type="protein sequence ID" value="RAG81807.1"/>
    <property type="molecule type" value="Genomic_DNA"/>
</dbReference>
<evidence type="ECO:0000313" key="2">
    <source>
        <dbReference type="EMBL" id="RAG81807.1"/>
    </source>
</evidence>
<evidence type="ECO:0000256" key="1">
    <source>
        <dbReference type="SAM" id="MobiDB-lite"/>
    </source>
</evidence>
<protein>
    <submittedName>
        <fullName evidence="2">Uncharacterized protein</fullName>
    </submittedName>
</protein>
<comment type="caution">
    <text evidence="2">The sequence shown here is derived from an EMBL/GenBank/DDBJ whole genome shotgun (WGS) entry which is preliminary data.</text>
</comment>
<dbReference type="RefSeq" id="WP_111506540.1">
    <property type="nucleotide sequence ID" value="NZ_QKYN01000137.1"/>
</dbReference>
<dbReference type="Proteomes" id="UP000248889">
    <property type="component" value="Unassembled WGS sequence"/>
</dbReference>
<feature type="region of interest" description="Disordered" evidence="1">
    <location>
        <begin position="43"/>
        <end position="62"/>
    </location>
</feature>
<organism evidence="2 3">
    <name type="scientific">Streptacidiphilus pinicola</name>
    <dbReference type="NCBI Taxonomy" id="2219663"/>
    <lineage>
        <taxon>Bacteria</taxon>
        <taxon>Bacillati</taxon>
        <taxon>Actinomycetota</taxon>
        <taxon>Actinomycetes</taxon>
        <taxon>Kitasatosporales</taxon>
        <taxon>Streptomycetaceae</taxon>
        <taxon>Streptacidiphilus</taxon>
    </lineage>
</organism>
<sequence>MENNAHETDAELGLSVTVTTSPSAIDGILELQSETEAFGETGVQEIDPDDNGFETVLGRSYS</sequence>